<evidence type="ECO:0000313" key="2">
    <source>
        <dbReference type="Proteomes" id="UP000299102"/>
    </source>
</evidence>
<reference evidence="1 2" key="1">
    <citation type="journal article" date="2019" name="Commun. Biol.">
        <title>The bagworm genome reveals a unique fibroin gene that provides high tensile strength.</title>
        <authorList>
            <person name="Kono N."/>
            <person name="Nakamura H."/>
            <person name="Ohtoshi R."/>
            <person name="Tomita M."/>
            <person name="Numata K."/>
            <person name="Arakawa K."/>
        </authorList>
    </citation>
    <scope>NUCLEOTIDE SEQUENCE [LARGE SCALE GENOMIC DNA]</scope>
</reference>
<sequence>MKFCRERPFRRLKNFHRNPEIWSFHPFPLRFIPEHAPRPAPPDYGGVLQPPAYLVQEFNLCSLVTEWIAISNSFIKLFRHEFVKRVFCS</sequence>
<keyword evidence="2" id="KW-1185">Reference proteome</keyword>
<proteinExistence type="predicted"/>
<accession>A0A4C1WUY7</accession>
<dbReference type="AlphaFoldDB" id="A0A4C1WUY7"/>
<evidence type="ECO:0000313" key="1">
    <source>
        <dbReference type="EMBL" id="GBP54442.1"/>
    </source>
</evidence>
<protein>
    <submittedName>
        <fullName evidence="1">Uncharacterized protein</fullName>
    </submittedName>
</protein>
<dbReference type="EMBL" id="BGZK01000647">
    <property type="protein sequence ID" value="GBP54442.1"/>
    <property type="molecule type" value="Genomic_DNA"/>
</dbReference>
<dbReference type="Proteomes" id="UP000299102">
    <property type="component" value="Unassembled WGS sequence"/>
</dbReference>
<organism evidence="1 2">
    <name type="scientific">Eumeta variegata</name>
    <name type="common">Bagworm moth</name>
    <name type="synonym">Eumeta japonica</name>
    <dbReference type="NCBI Taxonomy" id="151549"/>
    <lineage>
        <taxon>Eukaryota</taxon>
        <taxon>Metazoa</taxon>
        <taxon>Ecdysozoa</taxon>
        <taxon>Arthropoda</taxon>
        <taxon>Hexapoda</taxon>
        <taxon>Insecta</taxon>
        <taxon>Pterygota</taxon>
        <taxon>Neoptera</taxon>
        <taxon>Endopterygota</taxon>
        <taxon>Lepidoptera</taxon>
        <taxon>Glossata</taxon>
        <taxon>Ditrysia</taxon>
        <taxon>Tineoidea</taxon>
        <taxon>Psychidae</taxon>
        <taxon>Oiketicinae</taxon>
        <taxon>Eumeta</taxon>
    </lineage>
</organism>
<comment type="caution">
    <text evidence="1">The sequence shown here is derived from an EMBL/GenBank/DDBJ whole genome shotgun (WGS) entry which is preliminary data.</text>
</comment>
<name>A0A4C1WUY7_EUMVA</name>
<gene>
    <name evidence="1" type="ORF">EVAR_35999_1</name>
</gene>